<dbReference type="GO" id="GO:0008233">
    <property type="term" value="F:peptidase activity"/>
    <property type="evidence" value="ECO:0007669"/>
    <property type="project" value="UniProtKB-KW"/>
</dbReference>
<keyword evidence="1" id="KW-0645">Protease</keyword>
<evidence type="ECO:0000313" key="6">
    <source>
        <dbReference type="Proteomes" id="UP000481087"/>
    </source>
</evidence>
<dbReference type="NCBIfam" id="NF006053">
    <property type="entry name" value="PRK08201.1"/>
    <property type="match status" value="1"/>
</dbReference>
<evidence type="ECO:0000256" key="1">
    <source>
        <dbReference type="ARBA" id="ARBA00022670"/>
    </source>
</evidence>
<evidence type="ECO:0000256" key="3">
    <source>
        <dbReference type="ARBA" id="ARBA00022801"/>
    </source>
</evidence>
<evidence type="ECO:0000259" key="4">
    <source>
        <dbReference type="Pfam" id="PF07687"/>
    </source>
</evidence>
<dbReference type="Gene3D" id="3.40.630.10">
    <property type="entry name" value="Zn peptidases"/>
    <property type="match status" value="1"/>
</dbReference>
<dbReference type="RefSeq" id="WP_161406419.1">
    <property type="nucleotide sequence ID" value="NZ_WTUZ01000010.1"/>
</dbReference>
<dbReference type="PANTHER" id="PTHR43270:SF12">
    <property type="entry name" value="SUCCINYL-DIAMINOPIMELATE DESUCCINYLASE"/>
    <property type="match status" value="1"/>
</dbReference>
<protein>
    <submittedName>
        <fullName evidence="5">Dipeptidase</fullName>
    </submittedName>
</protein>
<name>A0A6L8UV23_9BACL</name>
<sequence>MNYERYFSENKDQHLSELMEILSIPSISALSDYSSDMIRAANWFASQLIHAGMEYVEIHLTDGFPIVTADYLHAPGKPTVLVYGHYDVQPVDPLPLWTTPPFEPEIRDGKLYARGATDDKGQLFLHIKAVEAILKQEGTLPINIKFCIEGEEELTSPNLPSFLEEHQQMLAADVLLISDMAMLEKGRPSITVGLRGVCSLEVSVRTANSDLHSGLFGGGVPNALNALVSLLASLHDKAGKVTVEGFYEGVPEITPSMRAEVVEMNHDEEGVRKSLGLDALYGEEGYSFIERVGVRPTLDFNGVYGGFQGEGLKTVIPREAHAKISCRLVGEQDPQDIINKITRHLEDSIQPGAKLFVKSGFQVPAFRLDSKNVFLQLAADAYEEVYGIRPLFTRDGGTIPVVEMFSRIFQAPVVLMGFGLPDENLHAPNEHFNLENFDKGLLTITSFLKRL</sequence>
<dbReference type="InterPro" id="IPR002933">
    <property type="entry name" value="Peptidase_M20"/>
</dbReference>
<gene>
    <name evidence="5" type="ORF">GQF01_03775</name>
</gene>
<proteinExistence type="predicted"/>
<keyword evidence="6" id="KW-1185">Reference proteome</keyword>
<dbReference type="CDD" id="cd05680">
    <property type="entry name" value="M20_dipept_like"/>
    <property type="match status" value="1"/>
</dbReference>
<dbReference type="NCBIfam" id="NF006579">
    <property type="entry name" value="PRK09104.1"/>
    <property type="match status" value="1"/>
</dbReference>
<dbReference type="InterPro" id="IPR011650">
    <property type="entry name" value="Peptidase_M20_dimer"/>
</dbReference>
<organism evidence="5 6">
    <name type="scientific">Paenibacillus silvestris</name>
    <dbReference type="NCBI Taxonomy" id="2606219"/>
    <lineage>
        <taxon>Bacteria</taxon>
        <taxon>Bacillati</taxon>
        <taxon>Bacillota</taxon>
        <taxon>Bacilli</taxon>
        <taxon>Bacillales</taxon>
        <taxon>Paenibacillaceae</taxon>
        <taxon>Paenibacillus</taxon>
    </lineage>
</organism>
<dbReference type="InterPro" id="IPR051458">
    <property type="entry name" value="Cyt/Met_Dipeptidase"/>
</dbReference>
<evidence type="ECO:0000256" key="2">
    <source>
        <dbReference type="ARBA" id="ARBA00022723"/>
    </source>
</evidence>
<reference evidence="5 6" key="1">
    <citation type="submission" date="2019-12" db="EMBL/GenBank/DDBJ databases">
        <title>Paenibacillus sp. nov. sp. isolated from soil.</title>
        <authorList>
            <person name="Kim J."/>
            <person name="Jeong S.E."/>
            <person name="Jung H.S."/>
            <person name="Jeon C.O."/>
        </authorList>
    </citation>
    <scope>NUCLEOTIDE SEQUENCE [LARGE SCALE GENOMIC DNA]</scope>
    <source>
        <strain evidence="5 6">5J-6</strain>
    </source>
</reference>
<feature type="domain" description="Peptidase M20 dimerisation" evidence="4">
    <location>
        <begin position="193"/>
        <end position="347"/>
    </location>
</feature>
<keyword evidence="3" id="KW-0378">Hydrolase</keyword>
<dbReference type="Gene3D" id="3.30.70.360">
    <property type="match status" value="1"/>
</dbReference>
<comment type="caution">
    <text evidence="5">The sequence shown here is derived from an EMBL/GenBank/DDBJ whole genome shotgun (WGS) entry which is preliminary data.</text>
</comment>
<dbReference type="PANTHER" id="PTHR43270">
    <property type="entry name" value="BETA-ALA-HIS DIPEPTIDASE"/>
    <property type="match status" value="1"/>
</dbReference>
<dbReference type="Proteomes" id="UP000481087">
    <property type="component" value="Unassembled WGS sequence"/>
</dbReference>
<dbReference type="GO" id="GO:0046872">
    <property type="term" value="F:metal ion binding"/>
    <property type="evidence" value="ECO:0007669"/>
    <property type="project" value="UniProtKB-KW"/>
</dbReference>
<evidence type="ECO:0000313" key="5">
    <source>
        <dbReference type="EMBL" id="MZQ81241.1"/>
    </source>
</evidence>
<dbReference type="Pfam" id="PF01546">
    <property type="entry name" value="Peptidase_M20"/>
    <property type="match status" value="1"/>
</dbReference>
<dbReference type="Pfam" id="PF07687">
    <property type="entry name" value="M20_dimer"/>
    <property type="match status" value="1"/>
</dbReference>
<dbReference type="EMBL" id="WTUZ01000010">
    <property type="protein sequence ID" value="MZQ81241.1"/>
    <property type="molecule type" value="Genomic_DNA"/>
</dbReference>
<keyword evidence="2" id="KW-0479">Metal-binding</keyword>
<dbReference type="GO" id="GO:0006508">
    <property type="term" value="P:proteolysis"/>
    <property type="evidence" value="ECO:0007669"/>
    <property type="project" value="UniProtKB-KW"/>
</dbReference>
<dbReference type="AlphaFoldDB" id="A0A6L8UV23"/>
<dbReference type="SUPFAM" id="SSF53187">
    <property type="entry name" value="Zn-dependent exopeptidases"/>
    <property type="match status" value="1"/>
</dbReference>
<dbReference type="NCBIfam" id="NF005914">
    <property type="entry name" value="PRK07907.1"/>
    <property type="match status" value="1"/>
</dbReference>
<accession>A0A6L8UV23</accession>